<organism evidence="2">
    <name type="scientific">Caldiarchaeum subterraneum</name>
    <dbReference type="NCBI Taxonomy" id="311458"/>
    <lineage>
        <taxon>Archaea</taxon>
        <taxon>Nitrososphaerota</taxon>
        <taxon>Candidatus Caldarchaeales</taxon>
        <taxon>Candidatus Caldarchaeaceae</taxon>
        <taxon>Candidatus Caldarchaeum</taxon>
    </lineage>
</organism>
<dbReference type="Pfam" id="PF10049">
    <property type="entry name" value="DUF2283"/>
    <property type="match status" value="1"/>
</dbReference>
<evidence type="ECO:0000313" key="2">
    <source>
        <dbReference type="EMBL" id="HGN90909.1"/>
    </source>
</evidence>
<dbReference type="EMBL" id="DTCM01000065">
    <property type="protein sequence ID" value="HGL41050.1"/>
    <property type="molecule type" value="Genomic_DNA"/>
</dbReference>
<gene>
    <name evidence="3" type="ORF">ENM30_00825</name>
    <name evidence="2" type="ORF">ENT82_07300</name>
    <name evidence="1" type="ORF">ENU43_05250</name>
</gene>
<evidence type="ECO:0000313" key="1">
    <source>
        <dbReference type="EMBL" id="HGL41050.1"/>
    </source>
</evidence>
<dbReference type="InterPro" id="IPR019270">
    <property type="entry name" value="DUF2283"/>
</dbReference>
<sequence length="72" mass="8136">MEKIALRPERLNVDYDEENDVLYISFGEPREADDSVEPQEGVILRTRQRELIGITIIGLKTLKNSSAKSSST</sequence>
<accession>A0A7C4I2W0</accession>
<protein>
    <submittedName>
        <fullName evidence="2">DUF2283 domain-containing protein</fullName>
    </submittedName>
</protein>
<evidence type="ECO:0000313" key="3">
    <source>
        <dbReference type="EMBL" id="HHN51836.1"/>
    </source>
</evidence>
<proteinExistence type="predicted"/>
<dbReference type="AlphaFoldDB" id="A0A7C4I2W0"/>
<dbReference type="EMBL" id="DRXG01000011">
    <property type="protein sequence ID" value="HHN51836.1"/>
    <property type="molecule type" value="Genomic_DNA"/>
</dbReference>
<name>A0A7C4I2W0_CALS0</name>
<dbReference type="EMBL" id="DTAD01000079">
    <property type="protein sequence ID" value="HGN90909.1"/>
    <property type="molecule type" value="Genomic_DNA"/>
</dbReference>
<reference evidence="2" key="1">
    <citation type="journal article" date="2020" name="mSystems">
        <title>Genome- and Community-Level Interaction Insights into Carbon Utilization and Element Cycling Functions of Hydrothermarchaeota in Hydrothermal Sediment.</title>
        <authorList>
            <person name="Zhou Z."/>
            <person name="Liu Y."/>
            <person name="Xu W."/>
            <person name="Pan J."/>
            <person name="Luo Z.H."/>
            <person name="Li M."/>
        </authorList>
    </citation>
    <scope>NUCLEOTIDE SEQUENCE [LARGE SCALE GENOMIC DNA]</scope>
    <source>
        <strain evidence="3">SpSt-1073</strain>
        <strain evidence="2">SpSt-613</strain>
        <strain evidence="1">SpSt-669</strain>
    </source>
</reference>
<comment type="caution">
    <text evidence="2">The sequence shown here is derived from an EMBL/GenBank/DDBJ whole genome shotgun (WGS) entry which is preliminary data.</text>
</comment>